<comment type="caution">
    <text evidence="1">The sequence shown here is derived from an EMBL/GenBank/DDBJ whole genome shotgun (WGS) entry which is preliminary data.</text>
</comment>
<keyword evidence="2" id="KW-1185">Reference proteome</keyword>
<gene>
    <name evidence="1" type="ORF">AWE51_15770</name>
</gene>
<reference evidence="1 2" key="1">
    <citation type="submission" date="2016-01" db="EMBL/GenBank/DDBJ databases">
        <title>The draft genome sequence of Aquimarina sp. RZW4-3-2.</title>
        <authorList>
            <person name="Wang Y."/>
        </authorList>
    </citation>
    <scope>NUCLEOTIDE SEQUENCE [LARGE SCALE GENOMIC DNA]</scope>
    <source>
        <strain evidence="1 2">RZW4-3-2</strain>
    </source>
</reference>
<dbReference type="Proteomes" id="UP000076715">
    <property type="component" value="Unassembled WGS sequence"/>
</dbReference>
<accession>A0A163CWL5</accession>
<dbReference type="AlphaFoldDB" id="A0A163CWL5"/>
<sequence>MNNLKKLTEMKSKKYNTQDLSFEEAKSINGGDGITEAFFYALGYINEIGKRLFQDRPTTELGASRPFE</sequence>
<dbReference type="EMBL" id="LQRT01000001">
    <property type="protein sequence ID" value="KZS42825.1"/>
    <property type="molecule type" value="Genomic_DNA"/>
</dbReference>
<evidence type="ECO:0000313" key="1">
    <source>
        <dbReference type="EMBL" id="KZS42825.1"/>
    </source>
</evidence>
<dbReference type="STRING" id="1642818.AWE51_15770"/>
<name>A0A163CWL5_9FLAO</name>
<organism evidence="1 2">
    <name type="scientific">Aquimarina aggregata</name>
    <dbReference type="NCBI Taxonomy" id="1642818"/>
    <lineage>
        <taxon>Bacteria</taxon>
        <taxon>Pseudomonadati</taxon>
        <taxon>Bacteroidota</taxon>
        <taxon>Flavobacteriia</taxon>
        <taxon>Flavobacteriales</taxon>
        <taxon>Flavobacteriaceae</taxon>
        <taxon>Aquimarina</taxon>
    </lineage>
</organism>
<proteinExistence type="predicted"/>
<evidence type="ECO:0000313" key="2">
    <source>
        <dbReference type="Proteomes" id="UP000076715"/>
    </source>
</evidence>
<protein>
    <submittedName>
        <fullName evidence="1">Uncharacterized protein</fullName>
    </submittedName>
</protein>